<name>A0AC35FL45_9BILA</name>
<protein>
    <submittedName>
        <fullName evidence="2">MRG domain-containing protein</fullName>
    </submittedName>
</protein>
<dbReference type="Proteomes" id="UP000887580">
    <property type="component" value="Unplaced"/>
</dbReference>
<reference evidence="2" key="1">
    <citation type="submission" date="2022-11" db="UniProtKB">
        <authorList>
            <consortium name="WormBaseParasite"/>
        </authorList>
    </citation>
    <scope>IDENTIFICATION</scope>
</reference>
<proteinExistence type="predicted"/>
<organism evidence="1 2">
    <name type="scientific">Panagrolaimus sp. PS1159</name>
    <dbReference type="NCBI Taxonomy" id="55785"/>
    <lineage>
        <taxon>Eukaryota</taxon>
        <taxon>Metazoa</taxon>
        <taxon>Ecdysozoa</taxon>
        <taxon>Nematoda</taxon>
        <taxon>Chromadorea</taxon>
        <taxon>Rhabditida</taxon>
        <taxon>Tylenchina</taxon>
        <taxon>Panagrolaimomorpha</taxon>
        <taxon>Panagrolaimoidea</taxon>
        <taxon>Panagrolaimidae</taxon>
        <taxon>Panagrolaimus</taxon>
    </lineage>
</organism>
<dbReference type="WBParaSite" id="PS1159_v2.g18717.t1">
    <property type="protein sequence ID" value="PS1159_v2.g18717.t1"/>
    <property type="gene ID" value="PS1159_v2.g18717"/>
</dbReference>
<sequence>MSTKANPFAKSTWVLCKHGNYYYEAKIIKSEFKNDEWVYRIHYKNWGSRYDENVKHSDAKERFMAHTPENLVRTQKQIEIALVNEQKEKRKPMKVEAGEEVSSSSVSGTHDNRPKIQKPLIPASVMKMLQTVQSVPNLEEKTSVESFLKKYMKENKGFEKLCPGHPAADKIIECFLEQLKLDFNMNLMIYLKKEEMKQFTMEEMKELYGKEENRMKLFENPGINFADIYGVLHFARILQSGYDDYEDELPVGDNLPIMVIHDLLSYAQNFTSEYT</sequence>
<evidence type="ECO:0000313" key="1">
    <source>
        <dbReference type="Proteomes" id="UP000887580"/>
    </source>
</evidence>
<accession>A0AC35FL45</accession>
<evidence type="ECO:0000313" key="2">
    <source>
        <dbReference type="WBParaSite" id="PS1159_v2.g18717.t1"/>
    </source>
</evidence>